<feature type="chain" id="PRO_5003578928" evidence="3">
    <location>
        <begin position="23"/>
        <end position="117"/>
    </location>
</feature>
<evidence type="ECO:0000256" key="2">
    <source>
        <dbReference type="SAM" id="MobiDB-lite"/>
    </source>
</evidence>
<keyword evidence="1" id="KW-0175">Coiled coil</keyword>
<name>H2YY20_CIOSA</name>
<evidence type="ECO:0000313" key="4">
    <source>
        <dbReference type="Ensembl" id="ENSCSAVP00000010231.1"/>
    </source>
</evidence>
<dbReference type="AlphaFoldDB" id="H2YY20"/>
<evidence type="ECO:0000256" key="1">
    <source>
        <dbReference type="SAM" id="Coils"/>
    </source>
</evidence>
<protein>
    <submittedName>
        <fullName evidence="4">Uncharacterized protein</fullName>
    </submittedName>
</protein>
<dbReference type="HOGENOM" id="CLU_2090170_0_0_1"/>
<keyword evidence="5" id="KW-1185">Reference proteome</keyword>
<accession>H2YY20</accession>
<reference evidence="4" key="3">
    <citation type="submission" date="2025-09" db="UniProtKB">
        <authorList>
            <consortium name="Ensembl"/>
        </authorList>
    </citation>
    <scope>IDENTIFICATION</scope>
</reference>
<sequence>MWAKLNIQCLVVLLTYSYAVHAVNQVLLTCGTGSDTASMGPRGPPGKRGPQGQKGEVGLVGVKGERGDNGRSPFSRQEFDVIIENLNNSHSDAIRKLNRKVARLEGMLARFNNGVLG</sequence>
<keyword evidence="3" id="KW-0732">Signal</keyword>
<organism evidence="4 5">
    <name type="scientific">Ciona savignyi</name>
    <name type="common">Pacific transparent sea squirt</name>
    <dbReference type="NCBI Taxonomy" id="51511"/>
    <lineage>
        <taxon>Eukaryota</taxon>
        <taxon>Metazoa</taxon>
        <taxon>Chordata</taxon>
        <taxon>Tunicata</taxon>
        <taxon>Ascidiacea</taxon>
        <taxon>Phlebobranchia</taxon>
        <taxon>Cionidae</taxon>
        <taxon>Ciona</taxon>
    </lineage>
</organism>
<evidence type="ECO:0000313" key="5">
    <source>
        <dbReference type="Proteomes" id="UP000007875"/>
    </source>
</evidence>
<feature type="region of interest" description="Disordered" evidence="2">
    <location>
        <begin position="34"/>
        <end position="73"/>
    </location>
</feature>
<dbReference type="Ensembl" id="ENSCSAVT00000010356.1">
    <property type="protein sequence ID" value="ENSCSAVP00000010231.1"/>
    <property type="gene ID" value="ENSCSAVG00000006030.1"/>
</dbReference>
<proteinExistence type="predicted"/>
<reference evidence="4" key="2">
    <citation type="submission" date="2025-08" db="UniProtKB">
        <authorList>
            <consortium name="Ensembl"/>
        </authorList>
    </citation>
    <scope>IDENTIFICATION</scope>
</reference>
<dbReference type="Proteomes" id="UP000007875">
    <property type="component" value="Unassembled WGS sequence"/>
</dbReference>
<feature type="coiled-coil region" evidence="1">
    <location>
        <begin position="87"/>
        <end position="114"/>
    </location>
</feature>
<dbReference type="InParanoid" id="H2YY20"/>
<dbReference type="Gene3D" id="1.20.5.320">
    <property type="entry name" value="6-Phosphogluconate Dehydrogenase, domain 3"/>
    <property type="match status" value="1"/>
</dbReference>
<feature type="signal peptide" evidence="3">
    <location>
        <begin position="1"/>
        <end position="22"/>
    </location>
</feature>
<reference evidence="5" key="1">
    <citation type="submission" date="2003-08" db="EMBL/GenBank/DDBJ databases">
        <authorList>
            <person name="Birren B."/>
            <person name="Nusbaum C."/>
            <person name="Abebe A."/>
            <person name="Abouelleil A."/>
            <person name="Adekoya E."/>
            <person name="Ait-zahra M."/>
            <person name="Allen N."/>
            <person name="Allen T."/>
            <person name="An P."/>
            <person name="Anderson M."/>
            <person name="Anderson S."/>
            <person name="Arachchi H."/>
            <person name="Armbruster J."/>
            <person name="Bachantsang P."/>
            <person name="Baldwin J."/>
            <person name="Barry A."/>
            <person name="Bayul T."/>
            <person name="Blitshsteyn B."/>
            <person name="Bloom T."/>
            <person name="Blye J."/>
            <person name="Boguslavskiy L."/>
            <person name="Borowsky M."/>
            <person name="Boukhgalter B."/>
            <person name="Brunache A."/>
            <person name="Butler J."/>
            <person name="Calixte N."/>
            <person name="Calvo S."/>
            <person name="Camarata J."/>
            <person name="Campo K."/>
            <person name="Chang J."/>
            <person name="Cheshatsang Y."/>
            <person name="Citroen M."/>
            <person name="Collymore A."/>
            <person name="Considine T."/>
            <person name="Cook A."/>
            <person name="Cooke P."/>
            <person name="Corum B."/>
            <person name="Cuomo C."/>
            <person name="David R."/>
            <person name="Dawoe T."/>
            <person name="Degray S."/>
            <person name="Dodge S."/>
            <person name="Dooley K."/>
            <person name="Dorje P."/>
            <person name="Dorjee K."/>
            <person name="Dorris L."/>
            <person name="Duffey N."/>
            <person name="Dupes A."/>
            <person name="Elkins T."/>
            <person name="Engels R."/>
            <person name="Erickson J."/>
            <person name="Farina A."/>
            <person name="Faro S."/>
            <person name="Ferreira P."/>
            <person name="Fischer H."/>
            <person name="Fitzgerald M."/>
            <person name="Foley K."/>
            <person name="Gage D."/>
            <person name="Galagan J."/>
            <person name="Gearin G."/>
            <person name="Gnerre S."/>
            <person name="Gnirke A."/>
            <person name="Goyette A."/>
            <person name="Graham J."/>
            <person name="Grandbois E."/>
            <person name="Gyaltsen K."/>
            <person name="Hafez N."/>
            <person name="Hagopian D."/>
            <person name="Hagos B."/>
            <person name="Hall J."/>
            <person name="Hatcher B."/>
            <person name="Heller A."/>
            <person name="Higgins H."/>
            <person name="Honan T."/>
            <person name="Horn A."/>
            <person name="Houde N."/>
            <person name="Hughes L."/>
            <person name="Hulme W."/>
            <person name="Husby E."/>
            <person name="Iliev I."/>
            <person name="Jaffe D."/>
            <person name="Jones C."/>
            <person name="Kamal M."/>
            <person name="Kamat A."/>
            <person name="Kamvysselis M."/>
            <person name="Karlsson E."/>
            <person name="Kells C."/>
            <person name="Kieu A."/>
            <person name="Kisner P."/>
            <person name="Kodira C."/>
            <person name="Kulbokas E."/>
            <person name="Labutti K."/>
            <person name="Lama D."/>
            <person name="Landers T."/>
            <person name="Leger J."/>
            <person name="Levine S."/>
            <person name="Lewis D."/>
            <person name="Lewis T."/>
            <person name="Lindblad-toh K."/>
            <person name="Liu X."/>
            <person name="Lokyitsang T."/>
            <person name="Lokyitsang Y."/>
            <person name="Lucien O."/>
            <person name="Lui A."/>
            <person name="Ma L.J."/>
            <person name="Mabbitt R."/>
            <person name="Macdonald J."/>
            <person name="Maclean C."/>
            <person name="Major J."/>
            <person name="Manning J."/>
            <person name="Marabella R."/>
            <person name="Maru K."/>
            <person name="Matthews C."/>
            <person name="Mauceli E."/>
            <person name="Mccarthy M."/>
            <person name="Mcdonough S."/>
            <person name="Mcghee T."/>
            <person name="Meldrim J."/>
            <person name="Meneus L."/>
            <person name="Mesirov J."/>
            <person name="Mihalev A."/>
            <person name="Mihova T."/>
            <person name="Mikkelsen T."/>
            <person name="Mlenga V."/>
            <person name="Moru K."/>
            <person name="Mozes J."/>
            <person name="Mulrain L."/>
            <person name="Munson G."/>
            <person name="Naylor J."/>
            <person name="Newes C."/>
            <person name="Nguyen C."/>
            <person name="Nguyen N."/>
            <person name="Nguyen T."/>
            <person name="Nicol R."/>
            <person name="Nielsen C."/>
            <person name="Nizzari M."/>
            <person name="Norbu C."/>
            <person name="Norbu N."/>
            <person name="O'donnell P."/>
            <person name="Okoawo O."/>
            <person name="O'leary S."/>
            <person name="Omotosho B."/>
            <person name="O'neill K."/>
            <person name="Osman S."/>
            <person name="Parker S."/>
            <person name="Perrin D."/>
            <person name="Phunkhang P."/>
            <person name="Piqani B."/>
            <person name="Purcell S."/>
            <person name="Rachupka T."/>
            <person name="Ramasamy U."/>
            <person name="Rameau R."/>
            <person name="Ray V."/>
            <person name="Raymond C."/>
            <person name="Retta R."/>
            <person name="Richardson S."/>
            <person name="Rise C."/>
            <person name="Rodriguez J."/>
            <person name="Rogers J."/>
            <person name="Rogov P."/>
            <person name="Rutman M."/>
            <person name="Schupbach R."/>
            <person name="Seaman C."/>
            <person name="Settipalli S."/>
            <person name="Sharpe T."/>
            <person name="Sheridan J."/>
            <person name="Sherpa N."/>
            <person name="Shi J."/>
            <person name="Smirnov S."/>
            <person name="Smith C."/>
            <person name="Sougnez C."/>
            <person name="Spencer B."/>
            <person name="Stalker J."/>
            <person name="Stange-thomann N."/>
            <person name="Stavropoulos S."/>
            <person name="Stetson K."/>
            <person name="Stone C."/>
            <person name="Stone S."/>
            <person name="Stubbs M."/>
            <person name="Talamas J."/>
            <person name="Tchuinga P."/>
            <person name="Tenzing P."/>
            <person name="Tesfaye S."/>
            <person name="Theodore J."/>
            <person name="Thoulutsang Y."/>
            <person name="Topham K."/>
            <person name="Towey S."/>
            <person name="Tsamla T."/>
            <person name="Tsomo N."/>
            <person name="Vallee D."/>
            <person name="Vassiliev H."/>
            <person name="Venkataraman V."/>
            <person name="Vinson J."/>
            <person name="Vo A."/>
            <person name="Wade C."/>
            <person name="Wang S."/>
            <person name="Wangchuk T."/>
            <person name="Wangdi T."/>
            <person name="Whittaker C."/>
            <person name="Wilkinson J."/>
            <person name="Wu Y."/>
            <person name="Wyman D."/>
            <person name="Yadav S."/>
            <person name="Yang S."/>
            <person name="Yang X."/>
            <person name="Yeager S."/>
            <person name="Yee E."/>
            <person name="Young G."/>
            <person name="Zainoun J."/>
            <person name="Zembeck L."/>
            <person name="Zimmer A."/>
            <person name="Zody M."/>
            <person name="Lander E."/>
        </authorList>
    </citation>
    <scope>NUCLEOTIDE SEQUENCE [LARGE SCALE GENOMIC DNA]</scope>
</reference>
<evidence type="ECO:0000256" key="3">
    <source>
        <dbReference type="SAM" id="SignalP"/>
    </source>
</evidence>
<feature type="compositionally biased region" description="Low complexity" evidence="2">
    <location>
        <begin position="48"/>
        <end position="62"/>
    </location>
</feature>